<dbReference type="InterPro" id="IPR029063">
    <property type="entry name" value="SAM-dependent_MTases_sf"/>
</dbReference>
<dbReference type="Pfam" id="PF13649">
    <property type="entry name" value="Methyltransf_25"/>
    <property type="match status" value="1"/>
</dbReference>
<sequence>MTRYNEVLDSLRTAYDGGAADRERSEKPEWKRQERETFLERLRAEDCQRLLEVGAGTGQDSAFFLHEGLDVLATDLSPVMVAHCRAKGVDARVADFLNLEVPPASFDAVYAFNCLLHVPNTDLSAALEAIQTVMKPGGLFFLGVYRGRGHEGPLERDDHVPWRFFSWCTDEQIQRFTSRYFETVDFHVVESANFQSLTLRRPR</sequence>
<dbReference type="EMBL" id="JADBEM010000001">
    <property type="protein sequence ID" value="MBE1605040.1"/>
    <property type="molecule type" value="Genomic_DNA"/>
</dbReference>
<reference evidence="3" key="1">
    <citation type="submission" date="2020-10" db="EMBL/GenBank/DDBJ databases">
        <title>Sequencing the genomes of 1000 actinobacteria strains.</title>
        <authorList>
            <person name="Klenk H.-P."/>
        </authorList>
    </citation>
    <scope>NUCLEOTIDE SEQUENCE</scope>
    <source>
        <strain evidence="3">DSM 45354</strain>
    </source>
</reference>
<dbReference type="GO" id="GO:0008168">
    <property type="term" value="F:methyltransferase activity"/>
    <property type="evidence" value="ECO:0007669"/>
    <property type="project" value="UniProtKB-KW"/>
</dbReference>
<keyword evidence="3" id="KW-0489">Methyltransferase</keyword>
<organism evidence="3 4">
    <name type="scientific">Actinopolymorpha pittospori</name>
    <dbReference type="NCBI Taxonomy" id="648752"/>
    <lineage>
        <taxon>Bacteria</taxon>
        <taxon>Bacillati</taxon>
        <taxon>Actinomycetota</taxon>
        <taxon>Actinomycetes</taxon>
        <taxon>Propionibacteriales</taxon>
        <taxon>Actinopolymorphaceae</taxon>
        <taxon>Actinopolymorpha</taxon>
    </lineage>
</organism>
<dbReference type="CDD" id="cd02440">
    <property type="entry name" value="AdoMet_MTases"/>
    <property type="match status" value="1"/>
</dbReference>
<accession>A0A927RAH3</accession>
<dbReference type="Proteomes" id="UP000638648">
    <property type="component" value="Unassembled WGS sequence"/>
</dbReference>
<protein>
    <submittedName>
        <fullName evidence="3">SAM-dependent methyltransferase</fullName>
    </submittedName>
</protein>
<dbReference type="Gene3D" id="3.40.50.150">
    <property type="entry name" value="Vaccinia Virus protein VP39"/>
    <property type="match status" value="1"/>
</dbReference>
<evidence type="ECO:0000256" key="1">
    <source>
        <dbReference type="ARBA" id="ARBA00022679"/>
    </source>
</evidence>
<dbReference type="RefSeq" id="WP_192749445.1">
    <property type="nucleotide sequence ID" value="NZ_BAABJL010000030.1"/>
</dbReference>
<keyword evidence="1" id="KW-0808">Transferase</keyword>
<dbReference type="AlphaFoldDB" id="A0A927RAH3"/>
<name>A0A927RAH3_9ACTN</name>
<evidence type="ECO:0000313" key="3">
    <source>
        <dbReference type="EMBL" id="MBE1605040.1"/>
    </source>
</evidence>
<dbReference type="GO" id="GO:0032259">
    <property type="term" value="P:methylation"/>
    <property type="evidence" value="ECO:0007669"/>
    <property type="project" value="UniProtKB-KW"/>
</dbReference>
<evidence type="ECO:0000313" key="4">
    <source>
        <dbReference type="Proteomes" id="UP000638648"/>
    </source>
</evidence>
<proteinExistence type="predicted"/>
<dbReference type="PANTHER" id="PTHR43861">
    <property type="entry name" value="TRANS-ACONITATE 2-METHYLTRANSFERASE-RELATED"/>
    <property type="match status" value="1"/>
</dbReference>
<dbReference type="SUPFAM" id="SSF53335">
    <property type="entry name" value="S-adenosyl-L-methionine-dependent methyltransferases"/>
    <property type="match status" value="1"/>
</dbReference>
<comment type="caution">
    <text evidence="3">The sequence shown here is derived from an EMBL/GenBank/DDBJ whole genome shotgun (WGS) entry which is preliminary data.</text>
</comment>
<evidence type="ECO:0000259" key="2">
    <source>
        <dbReference type="Pfam" id="PF13649"/>
    </source>
</evidence>
<dbReference type="InterPro" id="IPR041698">
    <property type="entry name" value="Methyltransf_25"/>
</dbReference>
<keyword evidence="4" id="KW-1185">Reference proteome</keyword>
<feature type="domain" description="Methyltransferase" evidence="2">
    <location>
        <begin position="51"/>
        <end position="138"/>
    </location>
</feature>
<gene>
    <name evidence="3" type="ORF">HEB94_001888</name>
</gene>